<protein>
    <submittedName>
        <fullName evidence="1">Uncharacterized protein</fullName>
    </submittedName>
</protein>
<proteinExistence type="predicted"/>
<evidence type="ECO:0000313" key="1">
    <source>
        <dbReference type="EMBL" id="EEA20764.1"/>
    </source>
</evidence>
<dbReference type="VEuPathDB" id="FungiDB:PMAA_045870"/>
<reference evidence="2" key="1">
    <citation type="journal article" date="2015" name="Genome Announc.">
        <title>Genome sequence of the AIDS-associated pathogen Penicillium marneffei (ATCC18224) and its near taxonomic relative Talaromyces stipitatus (ATCC10500).</title>
        <authorList>
            <person name="Nierman W.C."/>
            <person name="Fedorova-Abrams N.D."/>
            <person name="Andrianopoulos A."/>
        </authorList>
    </citation>
    <scope>NUCLEOTIDE SEQUENCE [LARGE SCALE GENOMIC DNA]</scope>
    <source>
        <strain evidence="2">ATCC 18224 / CBS 334.59 / QM 7333</strain>
    </source>
</reference>
<evidence type="ECO:0000313" key="2">
    <source>
        <dbReference type="Proteomes" id="UP000001294"/>
    </source>
</evidence>
<dbReference type="Proteomes" id="UP000001294">
    <property type="component" value="Unassembled WGS sequence"/>
</dbReference>
<dbReference type="AlphaFoldDB" id="B6QRB8"/>
<dbReference type="HOGENOM" id="CLU_2237512_0_0_1"/>
<organism evidence="1 2">
    <name type="scientific">Talaromyces marneffei (strain ATCC 18224 / CBS 334.59 / QM 7333)</name>
    <name type="common">Penicillium marneffei</name>
    <dbReference type="NCBI Taxonomy" id="441960"/>
    <lineage>
        <taxon>Eukaryota</taxon>
        <taxon>Fungi</taxon>
        <taxon>Dikarya</taxon>
        <taxon>Ascomycota</taxon>
        <taxon>Pezizomycotina</taxon>
        <taxon>Eurotiomycetes</taxon>
        <taxon>Eurotiomycetidae</taxon>
        <taxon>Eurotiales</taxon>
        <taxon>Trichocomaceae</taxon>
        <taxon>Talaromyces</taxon>
        <taxon>Talaromyces sect. Talaromyces</taxon>
    </lineage>
</organism>
<gene>
    <name evidence="1" type="ORF">PMAA_045870</name>
</gene>
<name>B6QRB8_TALMQ</name>
<accession>B6QRB8</accession>
<keyword evidence="2" id="KW-1185">Reference proteome</keyword>
<sequence length="105" mass="12016">MQNTMMMAQYDDEENVTVALLLVERNPHQEATSIFAHRRVTDTDAETKGTMLVITVTAMNTDLGLLATTHTVIENMIIPGLIELGRVLRHHHHHRHYQNPSHNLR</sequence>
<dbReference type="EMBL" id="DS995904">
    <property type="protein sequence ID" value="EEA20764.1"/>
    <property type="molecule type" value="Genomic_DNA"/>
</dbReference>